<dbReference type="SUPFAM" id="SSF81296">
    <property type="entry name" value="E set domains"/>
    <property type="match status" value="1"/>
</dbReference>
<sequence>MSASTALGMVSSSLRNMLIGELELGLTVGVTVLSPDEAASSDRRINLFLYRVQENPFLRNAEPSVRPGNPPVLIPPPLSLTAHYLMTAYAPNDTQTGNATAQQILGEAMRVFHDFAVVPPVYLDAGLITAREELRVTLGTLDPEQIGQLWSTFTKPYRLSVLYQVSTIQLDARPDDDTAVPQRVRQVGVPGVIQFAGPPIVDDAGPAAGPPGTTITFTGRHLAGHRARVEMAGVPLLDGTVLTGGETFTATVPDDLEAGFYDLRVDVSHLFRRLFPFEVTA</sequence>
<dbReference type="InterPro" id="IPR014756">
    <property type="entry name" value="Ig_E-set"/>
</dbReference>
<evidence type="ECO:0000259" key="1">
    <source>
        <dbReference type="Pfam" id="PF14065"/>
    </source>
</evidence>
<evidence type="ECO:0000313" key="3">
    <source>
        <dbReference type="Proteomes" id="UP000637628"/>
    </source>
</evidence>
<dbReference type="RefSeq" id="WP_203733551.1">
    <property type="nucleotide sequence ID" value="NZ_BAAATX010000009.1"/>
</dbReference>
<organism evidence="2 3">
    <name type="scientific">Paractinoplanes durhamensis</name>
    <dbReference type="NCBI Taxonomy" id="113563"/>
    <lineage>
        <taxon>Bacteria</taxon>
        <taxon>Bacillati</taxon>
        <taxon>Actinomycetota</taxon>
        <taxon>Actinomycetes</taxon>
        <taxon>Micromonosporales</taxon>
        <taxon>Micromonosporaceae</taxon>
        <taxon>Paractinoplanes</taxon>
    </lineage>
</organism>
<gene>
    <name evidence="2" type="ORF">Adu01nite_70220</name>
</gene>
<name>A0ABQ3Z769_9ACTN</name>
<evidence type="ECO:0000313" key="2">
    <source>
        <dbReference type="EMBL" id="GIE05672.1"/>
    </source>
</evidence>
<dbReference type="Proteomes" id="UP000637628">
    <property type="component" value="Unassembled WGS sequence"/>
</dbReference>
<dbReference type="InterPro" id="IPR013783">
    <property type="entry name" value="Ig-like_fold"/>
</dbReference>
<dbReference type="InterPro" id="IPR025351">
    <property type="entry name" value="Pvc16_N"/>
</dbReference>
<dbReference type="Pfam" id="PF14065">
    <property type="entry name" value="Pvc16_N"/>
    <property type="match status" value="1"/>
</dbReference>
<reference evidence="2 3" key="1">
    <citation type="submission" date="2021-01" db="EMBL/GenBank/DDBJ databases">
        <title>Whole genome shotgun sequence of Actinoplanes durhamensis NBRC 14914.</title>
        <authorList>
            <person name="Komaki H."/>
            <person name="Tamura T."/>
        </authorList>
    </citation>
    <scope>NUCLEOTIDE SEQUENCE [LARGE SCALE GENOMIC DNA]</scope>
    <source>
        <strain evidence="2 3">NBRC 14914</strain>
    </source>
</reference>
<accession>A0ABQ3Z769</accession>
<feature type="domain" description="Pvc16 N-terminal" evidence="1">
    <location>
        <begin position="10"/>
        <end position="178"/>
    </location>
</feature>
<dbReference type="Gene3D" id="2.60.40.10">
    <property type="entry name" value="Immunoglobulins"/>
    <property type="match status" value="1"/>
</dbReference>
<proteinExistence type="predicted"/>
<dbReference type="EMBL" id="BOML01000057">
    <property type="protein sequence ID" value="GIE05672.1"/>
    <property type="molecule type" value="Genomic_DNA"/>
</dbReference>
<protein>
    <recommendedName>
        <fullName evidence="1">Pvc16 N-terminal domain-containing protein</fullName>
    </recommendedName>
</protein>
<comment type="caution">
    <text evidence="2">The sequence shown here is derived from an EMBL/GenBank/DDBJ whole genome shotgun (WGS) entry which is preliminary data.</text>
</comment>
<keyword evidence="3" id="KW-1185">Reference proteome</keyword>